<proteinExistence type="predicted"/>
<evidence type="ECO:0000313" key="4">
    <source>
        <dbReference type="Proteomes" id="UP000652013"/>
    </source>
</evidence>
<accession>A0A8J4DLQ5</accession>
<reference evidence="3" key="1">
    <citation type="submission" date="2021-01" db="EMBL/GenBank/DDBJ databases">
        <title>Whole genome shotgun sequence of Spirilliplanes yamanashiensis NBRC 15828.</title>
        <authorList>
            <person name="Komaki H."/>
            <person name="Tamura T."/>
        </authorList>
    </citation>
    <scope>NUCLEOTIDE SEQUENCE</scope>
    <source>
        <strain evidence="3">NBRC 15828</strain>
    </source>
</reference>
<comment type="caution">
    <text evidence="3">The sequence shown here is derived from an EMBL/GenBank/DDBJ whole genome shotgun (WGS) entry which is preliminary data.</text>
</comment>
<keyword evidence="4" id="KW-1185">Reference proteome</keyword>
<feature type="chain" id="PRO_5035255175" evidence="2">
    <location>
        <begin position="25"/>
        <end position="182"/>
    </location>
</feature>
<evidence type="ECO:0000256" key="2">
    <source>
        <dbReference type="SAM" id="SignalP"/>
    </source>
</evidence>
<keyword evidence="1" id="KW-1133">Transmembrane helix</keyword>
<gene>
    <name evidence="3" type="ORF">Sya03_46920</name>
</gene>
<name>A0A8J4DLQ5_9ACTN</name>
<keyword evidence="1" id="KW-0472">Membrane</keyword>
<dbReference type="RefSeq" id="WP_203940537.1">
    <property type="nucleotide sequence ID" value="NZ_BAAAGJ010000011.1"/>
</dbReference>
<organism evidence="3 4">
    <name type="scientific">Spirilliplanes yamanashiensis</name>
    <dbReference type="NCBI Taxonomy" id="42233"/>
    <lineage>
        <taxon>Bacteria</taxon>
        <taxon>Bacillati</taxon>
        <taxon>Actinomycetota</taxon>
        <taxon>Actinomycetes</taxon>
        <taxon>Micromonosporales</taxon>
        <taxon>Micromonosporaceae</taxon>
        <taxon>Spirilliplanes</taxon>
    </lineage>
</organism>
<keyword evidence="2" id="KW-0732">Signal</keyword>
<feature type="transmembrane region" description="Helical" evidence="1">
    <location>
        <begin position="157"/>
        <end position="178"/>
    </location>
</feature>
<feature type="signal peptide" evidence="2">
    <location>
        <begin position="1"/>
        <end position="24"/>
    </location>
</feature>
<evidence type="ECO:0000256" key="1">
    <source>
        <dbReference type="SAM" id="Phobius"/>
    </source>
</evidence>
<evidence type="ECO:0000313" key="3">
    <source>
        <dbReference type="EMBL" id="GIJ05340.1"/>
    </source>
</evidence>
<dbReference type="EMBL" id="BOOY01000032">
    <property type="protein sequence ID" value="GIJ05340.1"/>
    <property type="molecule type" value="Genomic_DNA"/>
</dbReference>
<keyword evidence="1" id="KW-0812">Transmembrane</keyword>
<protein>
    <submittedName>
        <fullName evidence="3">Uncharacterized protein</fullName>
    </submittedName>
</protein>
<sequence length="182" mass="17312">MRRVIAVLLAVVAGALAVPAPAAAHAGLALVVNDDGRGSVSVEVTWEDGHPVTEPIAGTLFAVSGAGAQVGPAPLRRLPGTSTLVYGDTLRPGAWQVTVDVAAPGIGHCVASVTAAAAAAGAQPGTTRCAPSPAPAPAVAGGPAGPAAGAGGDGPPVGLIVLLGAAGVAVAGAAVWWARARR</sequence>
<dbReference type="AlphaFoldDB" id="A0A8J4DLQ5"/>
<dbReference type="Proteomes" id="UP000652013">
    <property type="component" value="Unassembled WGS sequence"/>
</dbReference>